<name>A0A6J4I1B3_9ACTN</name>
<dbReference type="GO" id="GO:0042781">
    <property type="term" value="F:3'-tRNA processing endoribonuclease activity"/>
    <property type="evidence" value="ECO:0007669"/>
    <property type="project" value="TreeGrafter"/>
</dbReference>
<dbReference type="Gene3D" id="3.60.15.10">
    <property type="entry name" value="Ribonuclease Z/Hydroxyacylglutathione hydrolase-like"/>
    <property type="match status" value="1"/>
</dbReference>
<gene>
    <name evidence="2" type="ORF">AVDCRST_MAG50-2115</name>
</gene>
<feature type="domain" description="Metallo-beta-lactamase" evidence="1">
    <location>
        <begin position="20"/>
        <end position="206"/>
    </location>
</feature>
<dbReference type="InterPro" id="IPR001279">
    <property type="entry name" value="Metallo-B-lactamas"/>
</dbReference>
<reference evidence="2" key="1">
    <citation type="submission" date="2020-02" db="EMBL/GenBank/DDBJ databases">
        <authorList>
            <person name="Meier V. D."/>
        </authorList>
    </citation>
    <scope>NUCLEOTIDE SEQUENCE</scope>
    <source>
        <strain evidence="2">AVDCRST_MAG50</strain>
    </source>
</reference>
<dbReference type="PANTHER" id="PTHR46018:SF4">
    <property type="entry name" value="METALLO-HYDROLASE YHFI-RELATED"/>
    <property type="match status" value="1"/>
</dbReference>
<evidence type="ECO:0000259" key="1">
    <source>
        <dbReference type="SMART" id="SM00849"/>
    </source>
</evidence>
<dbReference type="InterPro" id="IPR036866">
    <property type="entry name" value="RibonucZ/Hydroxyglut_hydro"/>
</dbReference>
<organism evidence="2">
    <name type="scientific">uncultured Acidimicrobiales bacterium</name>
    <dbReference type="NCBI Taxonomy" id="310071"/>
    <lineage>
        <taxon>Bacteria</taxon>
        <taxon>Bacillati</taxon>
        <taxon>Actinomycetota</taxon>
        <taxon>Acidimicrobiia</taxon>
        <taxon>Acidimicrobiales</taxon>
        <taxon>environmental samples</taxon>
    </lineage>
</organism>
<sequence>MGLTVTVLGACGSYPGPEQACSGYLVRGEGTTIWLDAGSGTMANLQRHVSLQEVDAVVISHEHPDHMGDLNGFFVACRYYIDRAHLPVYGPAGARDAMYFDGPPLEWHVVSDGDRRRVGGLDLTFSATDHSAETLAVRVDGGGRSVGYSADSSPAWSLTALGPGLDLALCEATYLQDHEGEAQHMSARQAGISGREAGVGRLVLTHVSPGVDREAIRHEGAAAFGADVTVAADHDEYVA</sequence>
<dbReference type="Pfam" id="PF12706">
    <property type="entry name" value="Lactamase_B_2"/>
    <property type="match status" value="1"/>
</dbReference>
<proteinExistence type="predicted"/>
<protein>
    <recommendedName>
        <fullName evidence="1">Metallo-beta-lactamase domain-containing protein</fullName>
    </recommendedName>
</protein>
<evidence type="ECO:0000313" key="2">
    <source>
        <dbReference type="EMBL" id="CAA9239113.1"/>
    </source>
</evidence>
<dbReference type="EMBL" id="CADCTF010000087">
    <property type="protein sequence ID" value="CAA9239113.1"/>
    <property type="molecule type" value="Genomic_DNA"/>
</dbReference>
<dbReference type="SMART" id="SM00849">
    <property type="entry name" value="Lactamase_B"/>
    <property type="match status" value="1"/>
</dbReference>
<dbReference type="AlphaFoldDB" id="A0A6J4I1B3"/>
<dbReference type="CDD" id="cd07716">
    <property type="entry name" value="RNaseZ_short-form-like_MBL-fold"/>
    <property type="match status" value="1"/>
</dbReference>
<accession>A0A6J4I1B3</accession>
<dbReference type="SUPFAM" id="SSF56281">
    <property type="entry name" value="Metallo-hydrolase/oxidoreductase"/>
    <property type="match status" value="1"/>
</dbReference>
<dbReference type="PANTHER" id="PTHR46018">
    <property type="entry name" value="ZINC PHOSPHODIESTERASE ELAC PROTEIN 1"/>
    <property type="match status" value="1"/>
</dbReference>